<evidence type="ECO:0000313" key="2">
    <source>
        <dbReference type="Proteomes" id="UP000621500"/>
    </source>
</evidence>
<name>A0ABQ4F410_9ACTN</name>
<dbReference type="Proteomes" id="UP000621500">
    <property type="component" value="Unassembled WGS sequence"/>
</dbReference>
<proteinExistence type="predicted"/>
<reference evidence="1 2" key="1">
    <citation type="submission" date="2021-01" db="EMBL/GenBank/DDBJ databases">
        <title>Whole genome shotgun sequence of Plantactinospora mayteni NBRC 109088.</title>
        <authorList>
            <person name="Komaki H."/>
            <person name="Tamura T."/>
        </authorList>
    </citation>
    <scope>NUCLEOTIDE SEQUENCE [LARGE SCALE GENOMIC DNA]</scope>
    <source>
        <strain evidence="1 2">NBRC 109088</strain>
    </source>
</reference>
<sequence>MSAPDPNYMIKYCKEQLPALLADACEVDVDLAHQIGEDVLSRAEAFATLSTREQDVLIAPFVEEVFDHEPLDAPLHLRAKVTVVVRNSLLEQAHHAGPLASGIIAVTEYATGPLSHFLASRQREPIDYAGQNPFNGLAAQYPRAWACLSALTDVFMDGGRQALKLPAASMPQLPSGDEVAAEPGFTREGTTTATVFSAIDPRFDRWILDLLQQASDGDFVLCTSALSRYSRSSAKLHRVLEYLLAHSATILTTNYLIRPKDVWVRRGSLVKPNSEDPYAGLAQTRGLTGAHRKLAESVTAQLRVS</sequence>
<keyword evidence="2" id="KW-1185">Reference proteome</keyword>
<accession>A0ABQ4F410</accession>
<organism evidence="1 2">
    <name type="scientific">Plantactinospora mayteni</name>
    <dbReference type="NCBI Taxonomy" id="566021"/>
    <lineage>
        <taxon>Bacteria</taxon>
        <taxon>Bacillati</taxon>
        <taxon>Actinomycetota</taxon>
        <taxon>Actinomycetes</taxon>
        <taxon>Micromonosporales</taxon>
        <taxon>Micromonosporaceae</taxon>
        <taxon>Plantactinospora</taxon>
    </lineage>
</organism>
<protein>
    <submittedName>
        <fullName evidence="1">Uncharacterized protein</fullName>
    </submittedName>
</protein>
<evidence type="ECO:0000313" key="1">
    <source>
        <dbReference type="EMBL" id="GIH01615.1"/>
    </source>
</evidence>
<dbReference type="EMBL" id="BONX01000077">
    <property type="protein sequence ID" value="GIH01615.1"/>
    <property type="molecule type" value="Genomic_DNA"/>
</dbReference>
<comment type="caution">
    <text evidence="1">The sequence shown here is derived from an EMBL/GenBank/DDBJ whole genome shotgun (WGS) entry which is preliminary data.</text>
</comment>
<gene>
    <name evidence="1" type="ORF">Pma05_81870</name>
</gene>